<name>A0A1G9W644_9ACTN</name>
<dbReference type="GO" id="GO:0003700">
    <property type="term" value="F:DNA-binding transcription factor activity"/>
    <property type="evidence" value="ECO:0007669"/>
    <property type="project" value="InterPro"/>
</dbReference>
<dbReference type="SUPFAM" id="SSF46689">
    <property type="entry name" value="Homeodomain-like"/>
    <property type="match status" value="1"/>
</dbReference>
<dbReference type="EMBL" id="FNIE01000001">
    <property type="protein sequence ID" value="SDM79671.1"/>
    <property type="molecule type" value="Genomic_DNA"/>
</dbReference>
<dbReference type="PANTHER" id="PTHR46796">
    <property type="entry name" value="HTH-TYPE TRANSCRIPTIONAL ACTIVATOR RHAS-RELATED"/>
    <property type="match status" value="1"/>
</dbReference>
<keyword evidence="6" id="KW-1185">Reference proteome</keyword>
<sequence>MDTRAADGGAARSHTVDVTVPVRRPDAFDVMQRDWARQVGSAIPIPPSRPTGDGDYRIRIRQAAVDRLLVHDIFSESIVGGSGGRFNHLNEKVVVHLVQAGGWSFARSDARGSETLRAPAGEFLIRWNDPSWEFGVEPATTSRVLVLPGAELRPLLRDRWASGPLSAPAMRVLTAQLAGVDAVLDELPESALAASHHAVVELLKGVLLGQVDGDEPDFAAALVRAAERLIAERLAEPDLSPRTLAAELHVSVRSLHRAFSAGGGESVMARVRRQRVDRALRDVRGSGLTVAEAAARWGFADSSHLVRACKSLYGETPAEGRIRPAGDGAAAVPG</sequence>
<dbReference type="SMART" id="SM00342">
    <property type="entry name" value="HTH_ARAC"/>
    <property type="match status" value="1"/>
</dbReference>
<dbReference type="InterPro" id="IPR050204">
    <property type="entry name" value="AraC_XylS_family_regulators"/>
</dbReference>
<evidence type="ECO:0000313" key="5">
    <source>
        <dbReference type="EMBL" id="SDM79671.1"/>
    </source>
</evidence>
<dbReference type="PROSITE" id="PS01124">
    <property type="entry name" value="HTH_ARAC_FAMILY_2"/>
    <property type="match status" value="1"/>
</dbReference>
<accession>A0A1G9W644</accession>
<evidence type="ECO:0000256" key="1">
    <source>
        <dbReference type="ARBA" id="ARBA00023015"/>
    </source>
</evidence>
<evidence type="ECO:0000313" key="6">
    <source>
        <dbReference type="Proteomes" id="UP000199341"/>
    </source>
</evidence>
<dbReference type="GO" id="GO:0043565">
    <property type="term" value="F:sequence-specific DNA binding"/>
    <property type="evidence" value="ECO:0007669"/>
    <property type="project" value="InterPro"/>
</dbReference>
<dbReference type="Proteomes" id="UP000199341">
    <property type="component" value="Unassembled WGS sequence"/>
</dbReference>
<protein>
    <submittedName>
        <fullName evidence="5">AraC-type DNA-binding protein</fullName>
    </submittedName>
</protein>
<evidence type="ECO:0000259" key="4">
    <source>
        <dbReference type="PROSITE" id="PS01124"/>
    </source>
</evidence>
<reference evidence="5 6" key="1">
    <citation type="submission" date="2016-10" db="EMBL/GenBank/DDBJ databases">
        <authorList>
            <person name="de Groot N.N."/>
        </authorList>
    </citation>
    <scope>NUCLEOTIDE SEQUENCE [LARGE SCALE GENOMIC DNA]</scope>
    <source>
        <strain evidence="5 6">CGMCC 4.2022</strain>
    </source>
</reference>
<dbReference type="STRING" id="310781.SAMN05216259_101517"/>
<keyword evidence="2 5" id="KW-0238">DNA-binding</keyword>
<proteinExistence type="predicted"/>
<dbReference type="Pfam" id="PF12833">
    <property type="entry name" value="HTH_18"/>
    <property type="match status" value="1"/>
</dbReference>
<dbReference type="RefSeq" id="WP_176930086.1">
    <property type="nucleotide sequence ID" value="NZ_FNIE01000001.1"/>
</dbReference>
<organism evidence="5 6">
    <name type="scientific">Actinacidiphila guanduensis</name>
    <dbReference type="NCBI Taxonomy" id="310781"/>
    <lineage>
        <taxon>Bacteria</taxon>
        <taxon>Bacillati</taxon>
        <taxon>Actinomycetota</taxon>
        <taxon>Actinomycetes</taxon>
        <taxon>Kitasatosporales</taxon>
        <taxon>Streptomycetaceae</taxon>
        <taxon>Actinacidiphila</taxon>
    </lineage>
</organism>
<dbReference type="InterPro" id="IPR018060">
    <property type="entry name" value="HTH_AraC"/>
</dbReference>
<keyword evidence="1" id="KW-0805">Transcription regulation</keyword>
<evidence type="ECO:0000256" key="3">
    <source>
        <dbReference type="ARBA" id="ARBA00023163"/>
    </source>
</evidence>
<evidence type="ECO:0000256" key="2">
    <source>
        <dbReference type="ARBA" id="ARBA00023125"/>
    </source>
</evidence>
<dbReference type="AlphaFoldDB" id="A0A1G9W644"/>
<gene>
    <name evidence="5" type="ORF">SAMN05216259_101517</name>
</gene>
<keyword evidence="3" id="KW-0804">Transcription</keyword>
<dbReference type="Gene3D" id="1.10.10.60">
    <property type="entry name" value="Homeodomain-like"/>
    <property type="match status" value="1"/>
</dbReference>
<feature type="domain" description="HTH araC/xylS-type" evidence="4">
    <location>
        <begin position="224"/>
        <end position="323"/>
    </location>
</feature>
<dbReference type="InterPro" id="IPR009057">
    <property type="entry name" value="Homeodomain-like_sf"/>
</dbReference>